<protein>
    <submittedName>
        <fullName evidence="1">Uncharacterized protein</fullName>
    </submittedName>
</protein>
<comment type="caution">
    <text evidence="1">The sequence shown here is derived from an EMBL/GenBank/DDBJ whole genome shotgun (WGS) entry which is preliminary data.</text>
</comment>
<dbReference type="Proteomes" id="UP000821837">
    <property type="component" value="Unassembled WGS sequence"/>
</dbReference>
<organism evidence="1 2">
    <name type="scientific">Rhipicephalus sanguineus</name>
    <name type="common">Brown dog tick</name>
    <name type="synonym">Ixodes sanguineus</name>
    <dbReference type="NCBI Taxonomy" id="34632"/>
    <lineage>
        <taxon>Eukaryota</taxon>
        <taxon>Metazoa</taxon>
        <taxon>Ecdysozoa</taxon>
        <taxon>Arthropoda</taxon>
        <taxon>Chelicerata</taxon>
        <taxon>Arachnida</taxon>
        <taxon>Acari</taxon>
        <taxon>Parasitiformes</taxon>
        <taxon>Ixodida</taxon>
        <taxon>Ixodoidea</taxon>
        <taxon>Ixodidae</taxon>
        <taxon>Rhipicephalinae</taxon>
        <taxon>Rhipicephalus</taxon>
        <taxon>Rhipicephalus</taxon>
    </lineage>
</organism>
<evidence type="ECO:0000313" key="2">
    <source>
        <dbReference type="Proteomes" id="UP000821837"/>
    </source>
</evidence>
<gene>
    <name evidence="1" type="ORF">HPB52_012199</name>
</gene>
<dbReference type="EMBL" id="JABSTV010001250">
    <property type="protein sequence ID" value="KAH7956718.1"/>
    <property type="molecule type" value="Genomic_DNA"/>
</dbReference>
<sequence length="120" mass="13566">MAVIPSRRHGMREEDTLKLVRSLVVSRVTYSLPYQRLTKAESYGKRNWPPNSPCSRRLLPAGTYCGALGIWASFEISLNNSLFHQTSKQPTRLPPYPVIWILNSIMAGGRPESMLYGNNT</sequence>
<reference evidence="1" key="2">
    <citation type="submission" date="2021-09" db="EMBL/GenBank/DDBJ databases">
        <authorList>
            <person name="Jia N."/>
            <person name="Wang J."/>
            <person name="Shi W."/>
            <person name="Du L."/>
            <person name="Sun Y."/>
            <person name="Zhan W."/>
            <person name="Jiang J."/>
            <person name="Wang Q."/>
            <person name="Zhang B."/>
            <person name="Ji P."/>
            <person name="Sakyi L.B."/>
            <person name="Cui X."/>
            <person name="Yuan T."/>
            <person name="Jiang B."/>
            <person name="Yang W."/>
            <person name="Lam T.T.-Y."/>
            <person name="Chang Q."/>
            <person name="Ding S."/>
            <person name="Wang X."/>
            <person name="Zhu J."/>
            <person name="Ruan X."/>
            <person name="Zhao L."/>
            <person name="Wei J."/>
            <person name="Que T."/>
            <person name="Du C."/>
            <person name="Cheng J."/>
            <person name="Dai P."/>
            <person name="Han X."/>
            <person name="Huang E."/>
            <person name="Gao Y."/>
            <person name="Liu J."/>
            <person name="Shao H."/>
            <person name="Ye R."/>
            <person name="Li L."/>
            <person name="Wei W."/>
            <person name="Wang X."/>
            <person name="Wang C."/>
            <person name="Huo Q."/>
            <person name="Li W."/>
            <person name="Guo W."/>
            <person name="Chen H."/>
            <person name="Chen S."/>
            <person name="Zhou L."/>
            <person name="Zhou L."/>
            <person name="Ni X."/>
            <person name="Tian J."/>
            <person name="Zhou Y."/>
            <person name="Sheng Y."/>
            <person name="Liu T."/>
            <person name="Pan Y."/>
            <person name="Xia L."/>
            <person name="Li J."/>
            <person name="Zhao F."/>
            <person name="Cao W."/>
        </authorList>
    </citation>
    <scope>NUCLEOTIDE SEQUENCE</scope>
    <source>
        <strain evidence="1">Rsan-2018</strain>
        <tissue evidence="1">Larvae</tissue>
    </source>
</reference>
<evidence type="ECO:0000313" key="1">
    <source>
        <dbReference type="EMBL" id="KAH7956718.1"/>
    </source>
</evidence>
<accession>A0A9D4PYH8</accession>
<name>A0A9D4PYH8_RHISA</name>
<dbReference type="AlphaFoldDB" id="A0A9D4PYH8"/>
<reference evidence="1" key="1">
    <citation type="journal article" date="2020" name="Cell">
        <title>Large-Scale Comparative Analyses of Tick Genomes Elucidate Their Genetic Diversity and Vector Capacities.</title>
        <authorList>
            <consortium name="Tick Genome and Microbiome Consortium (TIGMIC)"/>
            <person name="Jia N."/>
            <person name="Wang J."/>
            <person name="Shi W."/>
            <person name="Du L."/>
            <person name="Sun Y."/>
            <person name="Zhan W."/>
            <person name="Jiang J.F."/>
            <person name="Wang Q."/>
            <person name="Zhang B."/>
            <person name="Ji P."/>
            <person name="Bell-Sakyi L."/>
            <person name="Cui X.M."/>
            <person name="Yuan T.T."/>
            <person name="Jiang B.G."/>
            <person name="Yang W.F."/>
            <person name="Lam T.T."/>
            <person name="Chang Q.C."/>
            <person name="Ding S.J."/>
            <person name="Wang X.J."/>
            <person name="Zhu J.G."/>
            <person name="Ruan X.D."/>
            <person name="Zhao L."/>
            <person name="Wei J.T."/>
            <person name="Ye R.Z."/>
            <person name="Que T.C."/>
            <person name="Du C.H."/>
            <person name="Zhou Y.H."/>
            <person name="Cheng J.X."/>
            <person name="Dai P.F."/>
            <person name="Guo W.B."/>
            <person name="Han X.H."/>
            <person name="Huang E.J."/>
            <person name="Li L.F."/>
            <person name="Wei W."/>
            <person name="Gao Y.C."/>
            <person name="Liu J.Z."/>
            <person name="Shao H.Z."/>
            <person name="Wang X."/>
            <person name="Wang C.C."/>
            <person name="Yang T.C."/>
            <person name="Huo Q.B."/>
            <person name="Li W."/>
            <person name="Chen H.Y."/>
            <person name="Chen S.E."/>
            <person name="Zhou L.G."/>
            <person name="Ni X.B."/>
            <person name="Tian J.H."/>
            <person name="Sheng Y."/>
            <person name="Liu T."/>
            <person name="Pan Y.S."/>
            <person name="Xia L.Y."/>
            <person name="Li J."/>
            <person name="Zhao F."/>
            <person name="Cao W.C."/>
        </authorList>
    </citation>
    <scope>NUCLEOTIDE SEQUENCE</scope>
    <source>
        <strain evidence="1">Rsan-2018</strain>
    </source>
</reference>
<keyword evidence="2" id="KW-1185">Reference proteome</keyword>
<proteinExistence type="predicted"/>